<dbReference type="GO" id="GO:0004843">
    <property type="term" value="F:cysteine-type deubiquitinase activity"/>
    <property type="evidence" value="ECO:0007669"/>
    <property type="project" value="UniProtKB-EC"/>
</dbReference>
<feature type="region of interest" description="Disordered" evidence="8">
    <location>
        <begin position="487"/>
        <end position="564"/>
    </location>
</feature>
<dbReference type="Gene3D" id="3.30.2230.10">
    <property type="entry name" value="DUSP-like"/>
    <property type="match status" value="2"/>
</dbReference>
<dbReference type="OrthoDB" id="265776at2759"/>
<keyword evidence="6" id="KW-0378">Hydrolase</keyword>
<evidence type="ECO:0000259" key="10">
    <source>
        <dbReference type="PROSITE" id="PS51283"/>
    </source>
</evidence>
<dbReference type="GeneID" id="94848592"/>
<reference evidence="11" key="1">
    <citation type="submission" date="2016-10" db="EMBL/GenBank/DDBJ databases">
        <authorList>
            <person name="Benchimol M."/>
            <person name="Almeida L.G."/>
            <person name="Vasconcelos A.T."/>
            <person name="Perreira-Neves A."/>
            <person name="Rosa I.A."/>
            <person name="Tasca T."/>
            <person name="Bogo M.R."/>
            <person name="de Souza W."/>
        </authorList>
    </citation>
    <scope>NUCLEOTIDE SEQUENCE [LARGE SCALE GENOMIC DNA]</scope>
    <source>
        <strain evidence="11">K</strain>
    </source>
</reference>
<keyword evidence="7" id="KW-0788">Thiol protease</keyword>
<evidence type="ECO:0000259" key="9">
    <source>
        <dbReference type="PROSITE" id="PS50235"/>
    </source>
</evidence>
<keyword evidence="5" id="KW-0833">Ubl conjugation pathway</keyword>
<dbReference type="PROSITE" id="PS51283">
    <property type="entry name" value="DUSP"/>
    <property type="match status" value="2"/>
</dbReference>
<dbReference type="InterPro" id="IPR035927">
    <property type="entry name" value="DUSP-like_sf"/>
</dbReference>
<feature type="domain" description="DUSP" evidence="10">
    <location>
        <begin position="290"/>
        <end position="392"/>
    </location>
</feature>
<proteinExistence type="inferred from homology"/>
<keyword evidence="4" id="KW-0645">Protease</keyword>
<dbReference type="SUPFAM" id="SSF143791">
    <property type="entry name" value="DUSP-like"/>
    <property type="match status" value="2"/>
</dbReference>
<dbReference type="RefSeq" id="XP_068369830.1">
    <property type="nucleotide sequence ID" value="XM_068513888.1"/>
</dbReference>
<feature type="domain" description="USP" evidence="9">
    <location>
        <begin position="596"/>
        <end position="1178"/>
    </location>
</feature>
<dbReference type="PROSITE" id="PS50235">
    <property type="entry name" value="USP_3"/>
    <property type="match status" value="1"/>
</dbReference>
<dbReference type="InterPro" id="IPR001394">
    <property type="entry name" value="Peptidase_C19_UCH"/>
</dbReference>
<dbReference type="Pfam" id="PF00443">
    <property type="entry name" value="UCH"/>
    <property type="match status" value="1"/>
</dbReference>
<dbReference type="EMBL" id="MLAK01000079">
    <property type="protein sequence ID" value="OHT16694.1"/>
    <property type="molecule type" value="Genomic_DNA"/>
</dbReference>
<keyword evidence="12" id="KW-1185">Reference proteome</keyword>
<dbReference type="EC" id="3.4.19.12" evidence="3"/>
<dbReference type="VEuPathDB" id="TrichDB:TRFO_41622"/>
<sequence>MISHDTSRQPPPLNEQLKIINSKDPTFFKLGDNEAYFISKHWYDNWHELALKYQSKSNTDNSNNGENEPEIKIPPIDNSDFLIQNGDSFKLNNMKKLDTDFICVNPETWKTLVDWYGGGPTFSGPTEKDPVFSSYSIPVTEFFNIFVSYLDQRKVVFETYKLISGSELHKRICKFFNIEKSDETILTYNGKVVNANKSIGRQFIHMNCELVLEPKNKNQKNYRILNSKIISSNTNLKSSQKPTAESENHIIPTSENLGNKNIVTKNIETKNAENKKIENTENLRVNNGLPSKQEQKRIINELNSKNHLIEGENGAYLLEKSWNFIWHRYISSVSDDDPIPPPIDNISLFKSDGTPNRARKEGIHFMVYTPDAYNQLVEWYGGGPPLPVRVYKIPGASANFPSKLVAGTSYIIIFVDYRDRTDAMFEVCEYTPLKELMDMSRDYYNVPESEETRLFYKGQVFTLHRTIGQSPLSSKCHIILDYKTYDEPQDNSSSSNPPVNENNPGSHINTQPNTNTSSNNNNNNDTIGKIGKWNQVEHPTSRLASSDRPSTNFSANSTSYNNSGRTALPSLMNYSNNSSHYSHSYYDRNPMGPGMCGLQNIGNTCFFNSGVQCLVHTRLLVKYLLSGQWRNELNPTNPIGMHGKLAQAFVDVTERIWSGSLNSFSPQELKDVIGEFAPQFSGYGQQDSHELITFMLDGIHEDLNRVVEKPVVDGINGDGTNDEEIAIESWSRYKKRNDSIIVDLFHAQLKSTLVCPQCHEVTIVFDPYMSLQLPIARPRQLTINVVFVPIDPKQEHAHIKVPLKENHSISHQISKIIGRVVNVAMLYEVNNIGSKPSYQWCINDHYHSDRIYFALEVPNNSNCLYIPCTITAELKSTSSFSFFFGSSSSSSKEYTSACPPALIPVSSFSLTKKDLTEIINNYYDYFWDPETVNKELTQNQNDFIDKLEIHENGTYNPDKRLTIDQLMQLESHTAFPNISSQVVSIIINPNAMSKNPDCNFSFYNFLKDCDDFKFRASPALTKQMTLDKCFKYFSINETLDENNKWYCPHCKEFVRADKKLDIWSVPEVLVIQLKRFIRNEEHFLRKLNTKVEYPSKLAMSKYLVGPQKNEKIEYRLYAVSEHMGGLCGGHYTAHTRVSDRNLNVDKSKWYSFNDSYVGESSENRAHNDDAYVLFYERIDTNNQNQ</sequence>
<dbReference type="InterPro" id="IPR006615">
    <property type="entry name" value="Pept_C19_DUSP"/>
</dbReference>
<dbReference type="InterPro" id="IPR038765">
    <property type="entry name" value="Papain-like_cys_pep_sf"/>
</dbReference>
<evidence type="ECO:0000256" key="2">
    <source>
        <dbReference type="ARBA" id="ARBA00009085"/>
    </source>
</evidence>
<dbReference type="GO" id="GO:0006508">
    <property type="term" value="P:proteolysis"/>
    <property type="evidence" value="ECO:0007669"/>
    <property type="project" value="UniProtKB-KW"/>
</dbReference>
<evidence type="ECO:0000256" key="3">
    <source>
        <dbReference type="ARBA" id="ARBA00012759"/>
    </source>
</evidence>
<dbReference type="AlphaFoldDB" id="A0A1J4L412"/>
<comment type="similarity">
    <text evidence="2">Belongs to the peptidase C19 family.</text>
</comment>
<gene>
    <name evidence="11" type="ORF">TRFO_41622</name>
</gene>
<protein>
    <recommendedName>
        <fullName evidence="3">ubiquitinyl hydrolase 1</fullName>
        <ecNumber evidence="3">3.4.19.12</ecNumber>
    </recommendedName>
</protein>
<evidence type="ECO:0000256" key="1">
    <source>
        <dbReference type="ARBA" id="ARBA00000707"/>
    </source>
</evidence>
<evidence type="ECO:0000256" key="4">
    <source>
        <dbReference type="ARBA" id="ARBA00022670"/>
    </source>
</evidence>
<dbReference type="Pfam" id="PF06337">
    <property type="entry name" value="DUSP"/>
    <property type="match status" value="2"/>
</dbReference>
<dbReference type="SMART" id="SM00695">
    <property type="entry name" value="DUSP"/>
    <property type="match status" value="2"/>
</dbReference>
<evidence type="ECO:0000256" key="5">
    <source>
        <dbReference type="ARBA" id="ARBA00022786"/>
    </source>
</evidence>
<feature type="domain" description="DUSP" evidence="10">
    <location>
        <begin position="11"/>
        <end position="128"/>
    </location>
</feature>
<dbReference type="Proteomes" id="UP000179807">
    <property type="component" value="Unassembled WGS sequence"/>
</dbReference>
<dbReference type="SUPFAM" id="SSF54001">
    <property type="entry name" value="Cysteine proteinases"/>
    <property type="match status" value="1"/>
</dbReference>
<evidence type="ECO:0000256" key="7">
    <source>
        <dbReference type="ARBA" id="ARBA00022807"/>
    </source>
</evidence>
<name>A0A1J4L412_9EUKA</name>
<comment type="caution">
    <text evidence="11">The sequence shown here is derived from an EMBL/GenBank/DDBJ whole genome shotgun (WGS) entry which is preliminary data.</text>
</comment>
<dbReference type="Gene3D" id="3.90.70.10">
    <property type="entry name" value="Cysteine proteinases"/>
    <property type="match status" value="2"/>
</dbReference>
<dbReference type="InterPro" id="IPR050185">
    <property type="entry name" value="Ub_carboxyl-term_hydrolase"/>
</dbReference>
<feature type="compositionally biased region" description="Low complexity" evidence="8">
    <location>
        <begin position="513"/>
        <end position="524"/>
    </location>
</feature>
<evidence type="ECO:0000256" key="8">
    <source>
        <dbReference type="SAM" id="MobiDB-lite"/>
    </source>
</evidence>
<accession>A0A1J4L412</accession>
<evidence type="ECO:0000313" key="12">
    <source>
        <dbReference type="Proteomes" id="UP000179807"/>
    </source>
</evidence>
<dbReference type="InterPro" id="IPR018200">
    <property type="entry name" value="USP_CS"/>
</dbReference>
<dbReference type="PROSITE" id="PS00972">
    <property type="entry name" value="USP_1"/>
    <property type="match status" value="1"/>
</dbReference>
<dbReference type="PANTHER" id="PTHR21646">
    <property type="entry name" value="UBIQUITIN CARBOXYL-TERMINAL HYDROLASE"/>
    <property type="match status" value="1"/>
</dbReference>
<feature type="compositionally biased region" description="Polar residues" evidence="8">
    <location>
        <begin position="542"/>
        <end position="564"/>
    </location>
</feature>
<evidence type="ECO:0000313" key="11">
    <source>
        <dbReference type="EMBL" id="OHT16694.1"/>
    </source>
</evidence>
<feature type="compositionally biased region" description="Low complexity" evidence="8">
    <location>
        <begin position="491"/>
        <end position="506"/>
    </location>
</feature>
<dbReference type="PROSITE" id="PS00973">
    <property type="entry name" value="USP_2"/>
    <property type="match status" value="1"/>
</dbReference>
<dbReference type="InterPro" id="IPR028889">
    <property type="entry name" value="USP"/>
</dbReference>
<evidence type="ECO:0000256" key="6">
    <source>
        <dbReference type="ARBA" id="ARBA00022801"/>
    </source>
</evidence>
<dbReference type="SUPFAM" id="SSF54236">
    <property type="entry name" value="Ubiquitin-like"/>
    <property type="match status" value="2"/>
</dbReference>
<dbReference type="PANTHER" id="PTHR21646:SF24">
    <property type="entry name" value="UBIQUITIN CARBOXYL-TERMINAL HYDROLASE"/>
    <property type="match status" value="1"/>
</dbReference>
<dbReference type="GO" id="GO:0016579">
    <property type="term" value="P:protein deubiquitination"/>
    <property type="evidence" value="ECO:0007669"/>
    <property type="project" value="InterPro"/>
</dbReference>
<organism evidence="11 12">
    <name type="scientific">Tritrichomonas foetus</name>
    <dbReference type="NCBI Taxonomy" id="1144522"/>
    <lineage>
        <taxon>Eukaryota</taxon>
        <taxon>Metamonada</taxon>
        <taxon>Parabasalia</taxon>
        <taxon>Tritrichomonadida</taxon>
        <taxon>Tritrichomonadidae</taxon>
        <taxon>Tritrichomonas</taxon>
    </lineage>
</organism>
<dbReference type="InterPro" id="IPR029071">
    <property type="entry name" value="Ubiquitin-like_domsf"/>
</dbReference>
<comment type="catalytic activity">
    <reaction evidence="1">
        <text>Thiol-dependent hydrolysis of ester, thioester, amide, peptide and isopeptide bonds formed by the C-terminal Gly of ubiquitin (a 76-residue protein attached to proteins as an intracellular targeting signal).</text>
        <dbReference type="EC" id="3.4.19.12"/>
    </reaction>
</comment>